<feature type="domain" description="Guanylate cyclase" evidence="3">
    <location>
        <begin position="426"/>
        <end position="561"/>
    </location>
</feature>
<dbReference type="InterPro" id="IPR050697">
    <property type="entry name" value="Adenylyl/Guanylyl_Cyclase_3/4"/>
</dbReference>
<proteinExistence type="predicted"/>
<dbReference type="Gene3D" id="6.10.340.10">
    <property type="match status" value="1"/>
</dbReference>
<dbReference type="InterPro" id="IPR003660">
    <property type="entry name" value="HAMP_dom"/>
</dbReference>
<sequence>MASKRTRTETLRAKFLRVTIPLIFLSVIGVFSVIEYLTHRSAVERLERSLEGQIQTQAAALANPLWNLDDEQIGLALAALVTSREILSAQVYGEERELVSAAGEVAETASSGDLVQLSREIVFDAGAGPKVIGTLEFVATREHLWQQTLNRLLIAAVIALVAVAMEVAAALYALRTIIGRPLAALLASIEQRRTGGSRQPVIWESSDELGQVIGAYNEMQEKQAAYEAELSDARDTLEDRVVERTAELATARDESARARTRLNDAIEAISEGFSLYDNDDRLVAANSRYKELLNIDDDMMQPGQPFQSILSAAVDRGLLADAQGGPERWVEERMARHRNPGPEYLQRYANGRYLRVSERRTEDGGTVAVYSDITELKQREEELATKSAQLEQLSCQLAKYLSPQVYESIFQGRQEVKITASRKKLTVFFSDIAGFTETADRMESEELTQVLNQYLTEMSKIALDHGATIDKFIGDAIMVFFGDPETRGVREDTRACVRMAIAMRDRLLELSDEWLAAGIAHPFRCRVGIHTDFCTVGNFGSEDRLDYTIIGRGVNIASRLEQNSNPGEILISYETYAHVADDIDCEERGEVKVKGMAYPITAYRVKGVKQEDSVETGQQVLSIVSILEADPSALSADQREDAINRLSKALDRLAAQSNAEDATE</sequence>
<dbReference type="RefSeq" id="WP_085824876.1">
    <property type="nucleotide sequence ID" value="NZ_FWFP01000019.1"/>
</dbReference>
<dbReference type="EMBL" id="FWFP01000019">
    <property type="protein sequence ID" value="SLN76653.1"/>
    <property type="molecule type" value="Genomic_DNA"/>
</dbReference>
<gene>
    <name evidence="5" type="primary">cyaB_4</name>
    <name evidence="5" type="ORF">RUM8411_04454</name>
</gene>
<feature type="coiled-coil region" evidence="1">
    <location>
        <begin position="216"/>
        <end position="268"/>
    </location>
</feature>
<dbReference type="AlphaFoldDB" id="A0A1X7AD37"/>
<feature type="transmembrane region" description="Helical" evidence="2">
    <location>
        <begin position="20"/>
        <end position="38"/>
    </location>
</feature>
<protein>
    <submittedName>
        <fullName evidence="5">Adenylate cyclase 2</fullName>
        <ecNumber evidence="5">4.6.1.1</ecNumber>
    </submittedName>
</protein>
<keyword evidence="2" id="KW-0472">Membrane</keyword>
<dbReference type="GO" id="GO:0016020">
    <property type="term" value="C:membrane"/>
    <property type="evidence" value="ECO:0007669"/>
    <property type="project" value="InterPro"/>
</dbReference>
<evidence type="ECO:0000313" key="5">
    <source>
        <dbReference type="EMBL" id="SLN76653.1"/>
    </source>
</evidence>
<evidence type="ECO:0000313" key="6">
    <source>
        <dbReference type="Proteomes" id="UP000193778"/>
    </source>
</evidence>
<evidence type="ECO:0000259" key="3">
    <source>
        <dbReference type="PROSITE" id="PS50125"/>
    </source>
</evidence>
<feature type="domain" description="HAMP" evidence="4">
    <location>
        <begin position="176"/>
        <end position="228"/>
    </location>
</feature>
<dbReference type="PROSITE" id="PS50885">
    <property type="entry name" value="HAMP"/>
    <property type="match status" value="1"/>
</dbReference>
<keyword evidence="5" id="KW-0456">Lyase</keyword>
<dbReference type="PROSITE" id="PS50125">
    <property type="entry name" value="GUANYLATE_CYCLASE_2"/>
    <property type="match status" value="1"/>
</dbReference>
<dbReference type="GO" id="GO:0006171">
    <property type="term" value="P:cAMP biosynthetic process"/>
    <property type="evidence" value="ECO:0007669"/>
    <property type="project" value="TreeGrafter"/>
</dbReference>
<dbReference type="GO" id="GO:0035556">
    <property type="term" value="P:intracellular signal transduction"/>
    <property type="evidence" value="ECO:0007669"/>
    <property type="project" value="InterPro"/>
</dbReference>
<dbReference type="Pfam" id="PF00211">
    <property type="entry name" value="Guanylate_cyc"/>
    <property type="match status" value="1"/>
</dbReference>
<dbReference type="Proteomes" id="UP000193778">
    <property type="component" value="Unassembled WGS sequence"/>
</dbReference>
<dbReference type="Gene3D" id="3.30.70.1230">
    <property type="entry name" value="Nucleotide cyclase"/>
    <property type="match status" value="1"/>
</dbReference>
<dbReference type="Pfam" id="PF12860">
    <property type="entry name" value="PAS_7"/>
    <property type="match status" value="1"/>
</dbReference>
<dbReference type="InterPro" id="IPR029787">
    <property type="entry name" value="Nucleotide_cyclase"/>
</dbReference>
<dbReference type="SUPFAM" id="SSF55073">
    <property type="entry name" value="Nucleotide cyclase"/>
    <property type="match status" value="1"/>
</dbReference>
<evidence type="ECO:0000259" key="4">
    <source>
        <dbReference type="PROSITE" id="PS50885"/>
    </source>
</evidence>
<dbReference type="EC" id="4.6.1.1" evidence="5"/>
<dbReference type="PANTHER" id="PTHR43081">
    <property type="entry name" value="ADENYLATE CYCLASE, TERMINAL-DIFFERENTIATION SPECIFIC-RELATED"/>
    <property type="match status" value="1"/>
</dbReference>
<dbReference type="GO" id="GO:0004016">
    <property type="term" value="F:adenylate cyclase activity"/>
    <property type="evidence" value="ECO:0007669"/>
    <property type="project" value="UniProtKB-EC"/>
</dbReference>
<evidence type="ECO:0000256" key="1">
    <source>
        <dbReference type="SAM" id="Coils"/>
    </source>
</evidence>
<accession>A0A1X7AD37</accession>
<keyword evidence="2" id="KW-0812">Transmembrane</keyword>
<dbReference type="InterPro" id="IPR035965">
    <property type="entry name" value="PAS-like_dom_sf"/>
</dbReference>
<dbReference type="Gene3D" id="3.30.450.20">
    <property type="entry name" value="PAS domain"/>
    <property type="match status" value="1"/>
</dbReference>
<dbReference type="SUPFAM" id="SSF55785">
    <property type="entry name" value="PYP-like sensor domain (PAS domain)"/>
    <property type="match status" value="1"/>
</dbReference>
<keyword evidence="2" id="KW-1133">Transmembrane helix</keyword>
<name>A0A1X7AD37_9RHOB</name>
<evidence type="ECO:0000256" key="2">
    <source>
        <dbReference type="SAM" id="Phobius"/>
    </source>
</evidence>
<dbReference type="OrthoDB" id="9789782at2"/>
<dbReference type="PANTHER" id="PTHR43081:SF18">
    <property type="entry name" value="BLL7624 PROTEIN"/>
    <property type="match status" value="1"/>
</dbReference>
<keyword evidence="6" id="KW-1185">Reference proteome</keyword>
<dbReference type="InterPro" id="IPR001054">
    <property type="entry name" value="A/G_cyclase"/>
</dbReference>
<dbReference type="CDD" id="cd07302">
    <property type="entry name" value="CHD"/>
    <property type="match status" value="1"/>
</dbReference>
<reference evidence="6" key="1">
    <citation type="submission" date="2017-03" db="EMBL/GenBank/DDBJ databases">
        <authorList>
            <person name="Rodrigo-Torres L."/>
            <person name="Arahal R.D."/>
            <person name="Lucena T."/>
        </authorList>
    </citation>
    <scope>NUCLEOTIDE SEQUENCE [LARGE SCALE GENOMIC DNA]</scope>
    <source>
        <strain evidence="6">CECT 8411</strain>
    </source>
</reference>
<dbReference type="SMART" id="SM00044">
    <property type="entry name" value="CYCc"/>
    <property type="match status" value="1"/>
</dbReference>
<feature type="transmembrane region" description="Helical" evidence="2">
    <location>
        <begin position="152"/>
        <end position="174"/>
    </location>
</feature>
<keyword evidence="1" id="KW-0175">Coiled coil</keyword>
<organism evidence="5 6">
    <name type="scientific">Ruegeria meonggei</name>
    <dbReference type="NCBI Taxonomy" id="1446476"/>
    <lineage>
        <taxon>Bacteria</taxon>
        <taxon>Pseudomonadati</taxon>
        <taxon>Pseudomonadota</taxon>
        <taxon>Alphaproteobacteria</taxon>
        <taxon>Rhodobacterales</taxon>
        <taxon>Roseobacteraceae</taxon>
        <taxon>Ruegeria</taxon>
    </lineage>
</organism>